<name>A0A1F6F0B0_9BACT</name>
<protein>
    <submittedName>
        <fullName evidence="1">Uncharacterized protein</fullName>
    </submittedName>
</protein>
<evidence type="ECO:0000313" key="2">
    <source>
        <dbReference type="Proteomes" id="UP000177372"/>
    </source>
</evidence>
<dbReference type="EMBL" id="MFLZ01000032">
    <property type="protein sequence ID" value="OGG79299.1"/>
    <property type="molecule type" value="Genomic_DNA"/>
</dbReference>
<proteinExistence type="predicted"/>
<evidence type="ECO:0000313" key="1">
    <source>
        <dbReference type="EMBL" id="OGG79299.1"/>
    </source>
</evidence>
<sequence>MIDESGPNSPQDGGTLMRREEVKDKMKGDQLVVTVSLVEYLNEKGEILRTEPPNETLAKELDYRILIACRGISPALLDSYALAFVVHPHIRAGESEVLHDVKLGVRLTSAPDEVIASGEENNLRLDEDFSSKVSEMVVRLCVPFFKPPQNTTPH</sequence>
<gene>
    <name evidence="1" type="ORF">A3A39_01880</name>
</gene>
<dbReference type="AlphaFoldDB" id="A0A1F6F0B0"/>
<comment type="caution">
    <text evidence="1">The sequence shown here is derived from an EMBL/GenBank/DDBJ whole genome shotgun (WGS) entry which is preliminary data.</text>
</comment>
<organism evidence="1 2">
    <name type="scientific">Candidatus Kaiserbacteria bacterium RIFCSPLOWO2_01_FULL_54_13</name>
    <dbReference type="NCBI Taxonomy" id="1798512"/>
    <lineage>
        <taxon>Bacteria</taxon>
        <taxon>Candidatus Kaiseribacteriota</taxon>
    </lineage>
</organism>
<accession>A0A1F6F0B0</accession>
<dbReference type="Proteomes" id="UP000177372">
    <property type="component" value="Unassembled WGS sequence"/>
</dbReference>
<reference evidence="1 2" key="1">
    <citation type="journal article" date="2016" name="Nat. Commun.">
        <title>Thousands of microbial genomes shed light on interconnected biogeochemical processes in an aquifer system.</title>
        <authorList>
            <person name="Anantharaman K."/>
            <person name="Brown C.T."/>
            <person name="Hug L.A."/>
            <person name="Sharon I."/>
            <person name="Castelle C.J."/>
            <person name="Probst A.J."/>
            <person name="Thomas B.C."/>
            <person name="Singh A."/>
            <person name="Wilkins M.J."/>
            <person name="Karaoz U."/>
            <person name="Brodie E.L."/>
            <person name="Williams K.H."/>
            <person name="Hubbard S.S."/>
            <person name="Banfield J.F."/>
        </authorList>
    </citation>
    <scope>NUCLEOTIDE SEQUENCE [LARGE SCALE GENOMIC DNA]</scope>
</reference>